<accession>A0A1G8X7P9</accession>
<dbReference type="Gene3D" id="3.10.310.30">
    <property type="match status" value="1"/>
</dbReference>
<dbReference type="STRING" id="2200.GCA_001571405_01041"/>
<dbReference type="InterPro" id="IPR038763">
    <property type="entry name" value="DHH_sf"/>
</dbReference>
<keyword evidence="2" id="KW-1185">Reference proteome</keyword>
<dbReference type="Proteomes" id="UP000326500">
    <property type="component" value="Unassembled WGS sequence"/>
</dbReference>
<proteinExistence type="predicted"/>
<dbReference type="AlphaFoldDB" id="A0A1G8X7P9"/>
<dbReference type="PANTHER" id="PTHR42146:SF1">
    <property type="entry name" value="OLIGORIBONUCLEASE NRNB"/>
    <property type="match status" value="1"/>
</dbReference>
<sequence length="325" mass="36918">MMDRNDQKSNAQDANLMKALSERTETVVHLTHNDLDAVGSDAIHRRKYGDVFTVWSPVGKFLANLDAVAGSPGRGNLLSISDIGYQPGVEQRLAKARSNGWRIEWRDHHRWKEEEIRAVDAKTNLLHIDVSTCATGIVARDLAPEDPVAVEIAQVVCDYDLWKHQDPRSKMLGQVVMQKGYREYVRDNLVRGTIVDPKVESEYQRIVREMEQDIKKSLRHTTIIEDGRYRIAFSPLYGYPSETAHAIRDELDTDIEVIVSGNGRISIRSVPPVSHLIAREFSGGGHPHAAGGTFPFSLLDRLLFWIFKRNRHYRRLAEVAETIEE</sequence>
<evidence type="ECO:0000313" key="1">
    <source>
        <dbReference type="EMBL" id="SDJ86632.1"/>
    </source>
</evidence>
<organism evidence="1 2">
    <name type="scientific">Methanoculleus thermophilus</name>
    <dbReference type="NCBI Taxonomy" id="2200"/>
    <lineage>
        <taxon>Archaea</taxon>
        <taxon>Methanobacteriati</taxon>
        <taxon>Methanobacteriota</taxon>
        <taxon>Stenosarchaea group</taxon>
        <taxon>Methanomicrobia</taxon>
        <taxon>Methanomicrobiales</taxon>
        <taxon>Methanomicrobiaceae</taxon>
        <taxon>Methanoculleus</taxon>
    </lineage>
</organism>
<protein>
    <submittedName>
        <fullName evidence="1">Oligoribonuclease NrnB or cAMP/cGMP phosphodiesterase, DHH superfamily</fullName>
    </submittedName>
</protein>
<dbReference type="PANTHER" id="PTHR42146">
    <property type="entry name" value="3',5'-CYCLIC-NUCLEOTIDE PHOSPHODIESTERASE"/>
    <property type="match status" value="1"/>
</dbReference>
<name>A0A1G8X7P9_9EURY</name>
<dbReference type="EMBL" id="FNFT01000001">
    <property type="protein sequence ID" value="SDJ86632.1"/>
    <property type="molecule type" value="Genomic_DNA"/>
</dbReference>
<dbReference type="InterPro" id="IPR052968">
    <property type="entry name" value="Nucleotide_metab_enz"/>
</dbReference>
<reference evidence="1 2" key="1">
    <citation type="submission" date="2016-10" db="EMBL/GenBank/DDBJ databases">
        <authorList>
            <person name="Varghese N."/>
            <person name="Submissions S."/>
        </authorList>
    </citation>
    <scope>NUCLEOTIDE SEQUENCE [LARGE SCALE GENOMIC DNA]</scope>
    <source>
        <strain evidence="1 2">DSM 2373</strain>
    </source>
</reference>
<dbReference type="SUPFAM" id="SSF64182">
    <property type="entry name" value="DHH phosphoesterases"/>
    <property type="match status" value="1"/>
</dbReference>
<gene>
    <name evidence="1" type="ORF">SAMN04488571_101296</name>
</gene>
<evidence type="ECO:0000313" key="2">
    <source>
        <dbReference type="Proteomes" id="UP000326500"/>
    </source>
</evidence>